<keyword evidence="3" id="KW-1003">Cell membrane</keyword>
<organism evidence="8 9">
    <name type="scientific">Hoylesella marshii DSM 16973 = JCM 13450</name>
    <dbReference type="NCBI Taxonomy" id="862515"/>
    <lineage>
        <taxon>Bacteria</taxon>
        <taxon>Pseudomonadati</taxon>
        <taxon>Bacteroidota</taxon>
        <taxon>Bacteroidia</taxon>
        <taxon>Bacteroidales</taxon>
        <taxon>Prevotellaceae</taxon>
        <taxon>Hoylesella</taxon>
    </lineage>
</organism>
<feature type="transmembrane region" description="Helical" evidence="7">
    <location>
        <begin position="21"/>
        <end position="39"/>
    </location>
</feature>
<dbReference type="PANTHER" id="PTHR30250">
    <property type="entry name" value="PST FAMILY PREDICTED COLANIC ACID TRANSPORTER"/>
    <property type="match status" value="1"/>
</dbReference>
<dbReference type="RefSeq" id="WP_006949553.1">
    <property type="nucleotide sequence ID" value="NZ_BAJI01000002.1"/>
</dbReference>
<keyword evidence="9" id="KW-1185">Reference proteome</keyword>
<accession>E0NTE5</accession>
<protein>
    <submittedName>
        <fullName evidence="8">Polysaccharide biosynthesis protein</fullName>
    </submittedName>
</protein>
<dbReference type="BioCyc" id="PMAR862515-HMP:GMOO-1470-MONOMER"/>
<dbReference type="OrthoDB" id="9770347at2"/>
<dbReference type="STRING" id="862515.HMPREF0658_1447"/>
<evidence type="ECO:0000256" key="3">
    <source>
        <dbReference type="ARBA" id="ARBA00022475"/>
    </source>
</evidence>
<comment type="caution">
    <text evidence="8">The sequence shown here is derived from an EMBL/GenBank/DDBJ whole genome shotgun (WGS) entry which is preliminary data.</text>
</comment>
<dbReference type="GO" id="GO:0005886">
    <property type="term" value="C:plasma membrane"/>
    <property type="evidence" value="ECO:0007669"/>
    <property type="project" value="UniProtKB-SubCell"/>
</dbReference>
<dbReference type="EMBL" id="AEEI01000049">
    <property type="protein sequence ID" value="EFM01612.1"/>
    <property type="molecule type" value="Genomic_DNA"/>
</dbReference>
<dbReference type="Proteomes" id="UP000004394">
    <property type="component" value="Unassembled WGS sequence"/>
</dbReference>
<feature type="transmembrane region" description="Helical" evidence="7">
    <location>
        <begin position="116"/>
        <end position="137"/>
    </location>
</feature>
<dbReference type="CDD" id="cd13127">
    <property type="entry name" value="MATE_tuaB_like"/>
    <property type="match status" value="1"/>
</dbReference>
<comment type="similarity">
    <text evidence="2">Belongs to the polysaccharide synthase family.</text>
</comment>
<evidence type="ECO:0000256" key="7">
    <source>
        <dbReference type="SAM" id="Phobius"/>
    </source>
</evidence>
<comment type="subcellular location">
    <subcellularLocation>
        <location evidence="1">Cell membrane</location>
        <topology evidence="1">Multi-pass membrane protein</topology>
    </subcellularLocation>
</comment>
<feature type="transmembrane region" description="Helical" evidence="7">
    <location>
        <begin position="289"/>
        <end position="312"/>
    </location>
</feature>
<feature type="transmembrane region" description="Helical" evidence="7">
    <location>
        <begin position="45"/>
        <end position="69"/>
    </location>
</feature>
<keyword evidence="4 7" id="KW-0812">Transmembrane</keyword>
<dbReference type="HOGENOM" id="CLU_026911_5_2_10"/>
<evidence type="ECO:0000256" key="1">
    <source>
        <dbReference type="ARBA" id="ARBA00004651"/>
    </source>
</evidence>
<feature type="transmembrane region" description="Helical" evidence="7">
    <location>
        <begin position="81"/>
        <end position="104"/>
    </location>
</feature>
<feature type="transmembrane region" description="Helical" evidence="7">
    <location>
        <begin position="441"/>
        <end position="461"/>
    </location>
</feature>
<evidence type="ECO:0000256" key="2">
    <source>
        <dbReference type="ARBA" id="ARBA00007430"/>
    </source>
</evidence>
<feature type="transmembrane region" description="Helical" evidence="7">
    <location>
        <begin position="149"/>
        <end position="166"/>
    </location>
</feature>
<reference evidence="8" key="1">
    <citation type="submission" date="2010-07" db="EMBL/GenBank/DDBJ databases">
        <authorList>
            <person name="Muzny D."/>
            <person name="Qin X."/>
            <person name="Deng J."/>
            <person name="Jiang H."/>
            <person name="Liu Y."/>
            <person name="Qu J."/>
            <person name="Song X.-Z."/>
            <person name="Zhang L."/>
            <person name="Thornton R."/>
            <person name="Coyle M."/>
            <person name="Francisco L."/>
            <person name="Jackson L."/>
            <person name="Javaid M."/>
            <person name="Korchina V."/>
            <person name="Kovar C."/>
            <person name="Mata R."/>
            <person name="Mathew T."/>
            <person name="Ngo R."/>
            <person name="Nguyen L."/>
            <person name="Nguyen N."/>
            <person name="Okwuonu G."/>
            <person name="Ongeri F."/>
            <person name="Pham C."/>
            <person name="Simmons D."/>
            <person name="Wilczek-Boney K."/>
            <person name="Hale W."/>
            <person name="Jakkamsetti A."/>
            <person name="Pham P."/>
            <person name="Ruth R."/>
            <person name="San Lucas F."/>
            <person name="Warren J."/>
            <person name="Zhang J."/>
            <person name="Zhao Z."/>
            <person name="Zhou C."/>
            <person name="Zhu D."/>
            <person name="Lee S."/>
            <person name="Bess C."/>
            <person name="Blankenburg K."/>
            <person name="Forbes L."/>
            <person name="Fu Q."/>
            <person name="Gubbala S."/>
            <person name="Hirani K."/>
            <person name="Jayaseelan J.C."/>
            <person name="Lara F."/>
            <person name="Munidasa M."/>
            <person name="Palculict T."/>
            <person name="Patil S."/>
            <person name="Pu L.-L."/>
            <person name="Saada N."/>
            <person name="Tang L."/>
            <person name="Weissenberger G."/>
            <person name="Zhu Y."/>
            <person name="Hemphill L."/>
            <person name="Shang Y."/>
            <person name="Youmans B."/>
            <person name="Ayvaz T."/>
            <person name="Ross M."/>
            <person name="Santibanez J."/>
            <person name="Aqrawi P."/>
            <person name="Gross S."/>
            <person name="Joshi V."/>
            <person name="Fowler G."/>
            <person name="Nazareth L."/>
            <person name="Reid J."/>
            <person name="Worley K."/>
            <person name="Petrosino J."/>
            <person name="Highlander S."/>
            <person name="Gibbs R."/>
        </authorList>
    </citation>
    <scope>NUCLEOTIDE SEQUENCE [LARGE SCALE GENOMIC DNA]</scope>
    <source>
        <strain evidence="8">DSM 16973</strain>
    </source>
</reference>
<dbReference type="AlphaFoldDB" id="E0NTE5"/>
<keyword evidence="5 7" id="KW-1133">Transmembrane helix</keyword>
<feature type="transmembrane region" description="Helical" evidence="7">
    <location>
        <begin position="368"/>
        <end position="396"/>
    </location>
</feature>
<evidence type="ECO:0000313" key="8">
    <source>
        <dbReference type="EMBL" id="EFM01612.1"/>
    </source>
</evidence>
<feature type="transmembrane region" description="Helical" evidence="7">
    <location>
        <begin position="324"/>
        <end position="347"/>
    </location>
</feature>
<evidence type="ECO:0000256" key="5">
    <source>
        <dbReference type="ARBA" id="ARBA00022989"/>
    </source>
</evidence>
<sequence length="477" mass="53088">MASELKSKTVHGLLWSSIERFSTQGISFAFSIILARILTPEDYGVVAIVTVFTTIASLFIDTGFGSALIRKPEISEEDKSTALIFNVLISVVCYLILFILAPFIADFYHNPLLSPLLRVTAIPLIIGALCGVHRSLLTKTMNFKSIAKITLTSTVLSGIIGVVMAYQGYGVWALVAQNVISVVISCIFIWIAAKWRPRTWFNKESFHYLFGYGSKLLASGLLDTVYNNIYPLVIGKFYTPAQLGYFSKAVTFTTLPSSNLTGVLQRVTFPLLSMIQNEDERLRTNYRRILRNAAFAIFPLMMGLCALASPLVNLLLTSKWDACVIYLQIICFGMMWYPVHAINLNLLQVKGRSDLFLRLEILKKIMGVIVLCITIPLGITAMCIGIVVSSYLALFINTYYTGKLIDVGYIRQMKDVLPILINSMVMGAVAYLATLITNSNAIKLVIGTLAGIVYYLSMSYLCKSDELKEVWGIIRRK</sequence>
<dbReference type="Pfam" id="PF13440">
    <property type="entry name" value="Polysacc_synt_3"/>
    <property type="match status" value="1"/>
</dbReference>
<gene>
    <name evidence="8" type="ORF">HMPREF0658_1447</name>
</gene>
<evidence type="ECO:0000313" key="9">
    <source>
        <dbReference type="Proteomes" id="UP000004394"/>
    </source>
</evidence>
<dbReference type="InterPro" id="IPR050833">
    <property type="entry name" value="Poly_Biosynth_Transport"/>
</dbReference>
<dbReference type="PANTHER" id="PTHR30250:SF10">
    <property type="entry name" value="LIPOPOLYSACCHARIDE BIOSYNTHESIS PROTEIN WZXC"/>
    <property type="match status" value="1"/>
</dbReference>
<name>E0NTE5_9BACT</name>
<evidence type="ECO:0000256" key="4">
    <source>
        <dbReference type="ARBA" id="ARBA00022692"/>
    </source>
</evidence>
<feature type="transmembrane region" description="Helical" evidence="7">
    <location>
        <begin position="416"/>
        <end position="434"/>
    </location>
</feature>
<proteinExistence type="inferred from homology"/>
<feature type="transmembrane region" description="Helical" evidence="7">
    <location>
        <begin position="172"/>
        <end position="193"/>
    </location>
</feature>
<keyword evidence="6 7" id="KW-0472">Membrane</keyword>
<dbReference type="eggNOG" id="COG2244">
    <property type="taxonomic scope" value="Bacteria"/>
</dbReference>
<evidence type="ECO:0000256" key="6">
    <source>
        <dbReference type="ARBA" id="ARBA00023136"/>
    </source>
</evidence>